<keyword evidence="3" id="KW-0004">4Fe-4S</keyword>
<dbReference type="Proteomes" id="UP000178082">
    <property type="component" value="Unassembled WGS sequence"/>
</dbReference>
<evidence type="ECO:0000256" key="1">
    <source>
        <dbReference type="ARBA" id="ARBA00001966"/>
    </source>
</evidence>
<dbReference type="GO" id="GO:0016625">
    <property type="term" value="F:oxidoreductase activity, acting on the aldehyde or oxo group of donors, iron-sulfur protein as acceptor"/>
    <property type="evidence" value="ECO:0007669"/>
    <property type="project" value="InterPro"/>
</dbReference>
<proteinExistence type="inferred from homology"/>
<dbReference type="SUPFAM" id="SSF56228">
    <property type="entry name" value="Aldehyde ferredoxin oxidoreductase, N-terminal domain"/>
    <property type="match status" value="1"/>
</dbReference>
<dbReference type="PANTHER" id="PTHR30038">
    <property type="entry name" value="ALDEHYDE FERREDOXIN OXIDOREDUCTASE"/>
    <property type="match status" value="1"/>
</dbReference>
<comment type="cofactor">
    <cofactor evidence="8">
        <name>tungstopterin</name>
        <dbReference type="ChEBI" id="CHEBI:30402"/>
    </cofactor>
</comment>
<evidence type="ECO:0000256" key="3">
    <source>
        <dbReference type="ARBA" id="ARBA00022485"/>
    </source>
</evidence>
<dbReference type="Gene3D" id="1.10.599.10">
    <property type="entry name" value="Aldehyde Ferredoxin Oxidoreductase Protein, subunit A, domain 3"/>
    <property type="match status" value="1"/>
</dbReference>
<evidence type="ECO:0000256" key="7">
    <source>
        <dbReference type="ARBA" id="ARBA00023014"/>
    </source>
</evidence>
<feature type="domain" description="Aldehyde ferredoxin oxidoreductase N-terminal" evidence="9">
    <location>
        <begin position="4"/>
        <end position="206"/>
    </location>
</feature>
<keyword evidence="4" id="KW-0479">Metal-binding</keyword>
<name>A0A1F7SE22_9BACT</name>
<dbReference type="Gene3D" id="1.10.569.10">
    <property type="entry name" value="Aldehyde Ferredoxin Oxidoreductase Protein, subunit A, domain 2"/>
    <property type="match status" value="1"/>
</dbReference>
<dbReference type="InterPro" id="IPR013985">
    <property type="entry name" value="Ald_Fedxn_OxRdtase_dom3"/>
</dbReference>
<dbReference type="STRING" id="1817883.A3G31_03375"/>
<dbReference type="InterPro" id="IPR001203">
    <property type="entry name" value="OxRdtase_Ald_Fedxn_C"/>
</dbReference>
<organism evidence="10 11">
    <name type="scientific">Candidatus Schekmanbacteria bacterium RIFCSPLOWO2_12_FULL_38_15</name>
    <dbReference type="NCBI Taxonomy" id="1817883"/>
    <lineage>
        <taxon>Bacteria</taxon>
        <taxon>Candidatus Schekmaniibacteriota</taxon>
    </lineage>
</organism>
<protein>
    <submittedName>
        <fullName evidence="10">Aldehyde ferredoxin oxidoreductase</fullName>
    </submittedName>
</protein>
<dbReference type="Gene3D" id="3.60.9.10">
    <property type="entry name" value="Aldehyde ferredoxin oxidoreductase, N-terminal domain"/>
    <property type="match status" value="1"/>
</dbReference>
<dbReference type="EMBL" id="MGDI01000041">
    <property type="protein sequence ID" value="OGL51508.1"/>
    <property type="molecule type" value="Genomic_DNA"/>
</dbReference>
<sequence>MHGWRGRVLRVNLTTGTLKEERLDPKVAKDYIGGRGLGIYYLNKELDPRIEPFSTENMMIMAVGPLTGTRVPTGARYMIMTKSPLTGSVTCSNSGGKFPKEMKKSGFDAFIFTGRSEKPVYLWVSNGKYELRSASHLWGKTVNETTDILNGETSPEAKVACIGPAGERLVLFAAVMNDKDRSAARSGVGAVMGSKNLKAVVVRGEGDISLYDGEGFNKLRAGALSKFKEANKDSPPVLRVYGTSYAVGSNQKVGILPTKNFQQSIWEKWEKVSSQTMVDNFLEKPKYCADCPIGCGRGTRVKDPEFEGEGEGPEYETIYAFGPDCLNDNLAAVIKANYICNDLGMDTISMGSAIACAMELYDRGYLPEKDIGQPLKWGDAKAIVEFTRKTGYREGFGDILAQGSYRMAEQYGHPELAMVSKKQDLAGYHPQGIQGMGLAYATSPIGASHMRAQTAYFEVFGVPTIVDPQEWKGKPRLVKIHQDMSSVIDSSGVCYFFAIRYYVRPVLEVTPEGFCNFLNAATGAGYTVEEVEKAGERIFNAERQFMVKAGFSRKDDTLPDRLLKDPMPEGPSKGLVVHLDEMLNEYYKLRGWDQNGIPTKEKLRELGLE</sequence>
<comment type="similarity">
    <text evidence="2">Belongs to the AOR/FOR family.</text>
</comment>
<dbReference type="Pfam" id="PF01314">
    <property type="entry name" value="AFOR_C"/>
    <property type="match status" value="1"/>
</dbReference>
<dbReference type="SMART" id="SM00790">
    <property type="entry name" value="AFOR_N"/>
    <property type="match status" value="1"/>
</dbReference>
<evidence type="ECO:0000256" key="4">
    <source>
        <dbReference type="ARBA" id="ARBA00022723"/>
    </source>
</evidence>
<dbReference type="PANTHER" id="PTHR30038:SF0">
    <property type="entry name" value="TUNGSTEN-CONTAINING ALDEHYDE FERREDOXIN OXIDOREDUCTASE"/>
    <property type="match status" value="1"/>
</dbReference>
<keyword evidence="6" id="KW-0408">Iron</keyword>
<evidence type="ECO:0000256" key="5">
    <source>
        <dbReference type="ARBA" id="ARBA00023002"/>
    </source>
</evidence>
<evidence type="ECO:0000256" key="2">
    <source>
        <dbReference type="ARBA" id="ARBA00011032"/>
    </source>
</evidence>
<dbReference type="InterPro" id="IPR036503">
    <property type="entry name" value="Ald_Fedxn_OxRdtase_N_sf"/>
</dbReference>
<evidence type="ECO:0000313" key="11">
    <source>
        <dbReference type="Proteomes" id="UP000178082"/>
    </source>
</evidence>
<evidence type="ECO:0000256" key="8">
    <source>
        <dbReference type="ARBA" id="ARBA00049934"/>
    </source>
</evidence>
<gene>
    <name evidence="10" type="ORF">A3G31_03375</name>
</gene>
<dbReference type="GO" id="GO:0009055">
    <property type="term" value="F:electron transfer activity"/>
    <property type="evidence" value="ECO:0007669"/>
    <property type="project" value="InterPro"/>
</dbReference>
<dbReference type="InterPro" id="IPR051919">
    <property type="entry name" value="W-dependent_AOR"/>
</dbReference>
<dbReference type="SUPFAM" id="SSF48310">
    <property type="entry name" value="Aldehyde ferredoxin oxidoreductase, C-terminal domains"/>
    <property type="match status" value="1"/>
</dbReference>
<dbReference type="InterPro" id="IPR013983">
    <property type="entry name" value="Ald_Fedxn_OxRdtase_N"/>
</dbReference>
<dbReference type="GO" id="GO:0046872">
    <property type="term" value="F:metal ion binding"/>
    <property type="evidence" value="ECO:0007669"/>
    <property type="project" value="UniProtKB-KW"/>
</dbReference>
<evidence type="ECO:0000313" key="10">
    <source>
        <dbReference type="EMBL" id="OGL51508.1"/>
    </source>
</evidence>
<comment type="caution">
    <text evidence="10">The sequence shown here is derived from an EMBL/GenBank/DDBJ whole genome shotgun (WGS) entry which is preliminary data.</text>
</comment>
<dbReference type="Pfam" id="PF02730">
    <property type="entry name" value="AFOR_N"/>
    <property type="match status" value="1"/>
</dbReference>
<dbReference type="GO" id="GO:0051539">
    <property type="term" value="F:4 iron, 4 sulfur cluster binding"/>
    <property type="evidence" value="ECO:0007669"/>
    <property type="project" value="UniProtKB-KW"/>
</dbReference>
<comment type="cofactor">
    <cofactor evidence="1">
        <name>[4Fe-4S] cluster</name>
        <dbReference type="ChEBI" id="CHEBI:49883"/>
    </cofactor>
</comment>
<keyword evidence="5" id="KW-0560">Oxidoreductase</keyword>
<dbReference type="InterPro" id="IPR036021">
    <property type="entry name" value="Tungsten_al_ferr_oxy-like_C"/>
</dbReference>
<dbReference type="AlphaFoldDB" id="A0A1F7SE22"/>
<keyword evidence="7" id="KW-0411">Iron-sulfur</keyword>
<reference evidence="10 11" key="1">
    <citation type="journal article" date="2016" name="Nat. Commun.">
        <title>Thousands of microbial genomes shed light on interconnected biogeochemical processes in an aquifer system.</title>
        <authorList>
            <person name="Anantharaman K."/>
            <person name="Brown C.T."/>
            <person name="Hug L.A."/>
            <person name="Sharon I."/>
            <person name="Castelle C.J."/>
            <person name="Probst A.J."/>
            <person name="Thomas B.C."/>
            <person name="Singh A."/>
            <person name="Wilkins M.J."/>
            <person name="Karaoz U."/>
            <person name="Brodie E.L."/>
            <person name="Williams K.H."/>
            <person name="Hubbard S.S."/>
            <person name="Banfield J.F."/>
        </authorList>
    </citation>
    <scope>NUCLEOTIDE SEQUENCE [LARGE SCALE GENOMIC DNA]</scope>
</reference>
<evidence type="ECO:0000259" key="9">
    <source>
        <dbReference type="SMART" id="SM00790"/>
    </source>
</evidence>
<accession>A0A1F7SE22</accession>
<dbReference type="InterPro" id="IPR013984">
    <property type="entry name" value="Ald_Fedxn_OxRdtase_dom2"/>
</dbReference>
<evidence type="ECO:0000256" key="6">
    <source>
        <dbReference type="ARBA" id="ARBA00023004"/>
    </source>
</evidence>